<gene>
    <name evidence="1" type="ORF">RQP52_21075</name>
</gene>
<evidence type="ECO:0000313" key="2">
    <source>
        <dbReference type="Proteomes" id="UP001260980"/>
    </source>
</evidence>
<dbReference type="Proteomes" id="UP001260980">
    <property type="component" value="Unassembled WGS sequence"/>
</dbReference>
<proteinExistence type="predicted"/>
<dbReference type="InterPro" id="IPR010920">
    <property type="entry name" value="LSM_dom_sf"/>
</dbReference>
<accession>A0ABU3RH28</accession>
<dbReference type="EMBL" id="JAWCUD010000007">
    <property type="protein sequence ID" value="MDU0203582.1"/>
    <property type="molecule type" value="Genomic_DNA"/>
</dbReference>
<comment type="caution">
    <text evidence="1">The sequence shown here is derived from an EMBL/GenBank/DDBJ whole genome shotgun (WGS) entry which is preliminary data.</text>
</comment>
<reference evidence="1 2" key="1">
    <citation type="submission" date="2023-10" db="EMBL/GenBank/DDBJ databases">
        <title>Paenibacillus strain PFR10 Genome sequencing and assembly.</title>
        <authorList>
            <person name="Kim I."/>
        </authorList>
    </citation>
    <scope>NUCLEOTIDE SEQUENCE [LARGE SCALE GENOMIC DNA]</scope>
    <source>
        <strain evidence="1 2">PFR10</strain>
    </source>
</reference>
<protein>
    <recommendedName>
        <fullName evidence="3">DUF2642 domain-containing protein</fullName>
    </recommendedName>
</protein>
<name>A0ABU3RH28_9BACL</name>
<evidence type="ECO:0000313" key="1">
    <source>
        <dbReference type="EMBL" id="MDU0203582.1"/>
    </source>
</evidence>
<keyword evidence="2" id="KW-1185">Reference proteome</keyword>
<dbReference type="RefSeq" id="WP_315953680.1">
    <property type="nucleotide sequence ID" value="NZ_JAWCUD010000007.1"/>
</dbReference>
<organism evidence="1 2">
    <name type="scientific">Paenibacillus violae</name>
    <dbReference type="NCBI Taxonomy" id="3077234"/>
    <lineage>
        <taxon>Bacteria</taxon>
        <taxon>Bacillati</taxon>
        <taxon>Bacillota</taxon>
        <taxon>Bacilli</taxon>
        <taxon>Bacillales</taxon>
        <taxon>Paenibacillaceae</taxon>
        <taxon>Paenibacillus</taxon>
    </lineage>
</organism>
<evidence type="ECO:0008006" key="3">
    <source>
        <dbReference type="Google" id="ProtNLM"/>
    </source>
</evidence>
<dbReference type="SUPFAM" id="SSF50182">
    <property type="entry name" value="Sm-like ribonucleoproteins"/>
    <property type="match status" value="1"/>
</dbReference>
<sequence>MSFAELLASFIGRTVEVYFTSNPPIIGTLASVDDCIFTIQINNTYYYNPPVIVTIVADQIDYVRVVA</sequence>